<dbReference type="CDD" id="cd00093">
    <property type="entry name" value="HTH_XRE"/>
    <property type="match status" value="1"/>
</dbReference>
<dbReference type="GO" id="GO:0005829">
    <property type="term" value="C:cytosol"/>
    <property type="evidence" value="ECO:0007669"/>
    <property type="project" value="TreeGrafter"/>
</dbReference>
<organism evidence="4">
    <name type="scientific">Bosea sp. NBC_00436</name>
    <dbReference type="NCBI Taxonomy" id="2969620"/>
    <lineage>
        <taxon>Bacteria</taxon>
        <taxon>Pseudomonadati</taxon>
        <taxon>Pseudomonadota</taxon>
        <taxon>Alphaproteobacteria</taxon>
        <taxon>Hyphomicrobiales</taxon>
        <taxon>Boseaceae</taxon>
        <taxon>Bosea</taxon>
    </lineage>
</organism>
<dbReference type="InterPro" id="IPR001387">
    <property type="entry name" value="Cro/C1-type_HTH"/>
</dbReference>
<evidence type="ECO:0000256" key="2">
    <source>
        <dbReference type="SAM" id="Phobius"/>
    </source>
</evidence>
<evidence type="ECO:0000313" key="4">
    <source>
        <dbReference type="EMBL" id="UZF85783.1"/>
    </source>
</evidence>
<evidence type="ECO:0000259" key="3">
    <source>
        <dbReference type="PROSITE" id="PS50943"/>
    </source>
</evidence>
<dbReference type="PANTHER" id="PTHR46797:SF1">
    <property type="entry name" value="METHYLPHOSPHONATE SYNTHASE"/>
    <property type="match status" value="1"/>
</dbReference>
<dbReference type="AlphaFoldDB" id="A0A9E8CR77"/>
<keyword evidence="2" id="KW-1133">Transmembrane helix</keyword>
<sequence length="157" mass="18124">MLIQKLRLQRGWSQEQLAYLSGLSVRTIQRIENGQTPSIESLKSLASAFEMDFSELRENDMTSTDQAPAVTPDEELALNQVRQIKRFYLRVAQSGVFIALLAAINLTVNPHYLWSLWVALFWSVALAFKGLRVFDKIPFLNADWEKRQVERRLGRQL</sequence>
<dbReference type="InterPro" id="IPR025698">
    <property type="entry name" value="2TM_dom"/>
</dbReference>
<dbReference type="GO" id="GO:0003677">
    <property type="term" value="F:DNA binding"/>
    <property type="evidence" value="ECO:0007669"/>
    <property type="project" value="UniProtKB-KW"/>
</dbReference>
<dbReference type="InterPro" id="IPR050807">
    <property type="entry name" value="TransReg_Diox_bact_type"/>
</dbReference>
<dbReference type="InterPro" id="IPR010982">
    <property type="entry name" value="Lambda_DNA-bd_dom_sf"/>
</dbReference>
<keyword evidence="2" id="KW-0472">Membrane</keyword>
<gene>
    <name evidence="4" type="ORF">NWE54_18440</name>
</gene>
<name>A0A9E8CR77_9HYPH</name>
<protein>
    <submittedName>
        <fullName evidence="4">Helix-turn-helix domain-containing protein</fullName>
    </submittedName>
</protein>
<dbReference type="PANTHER" id="PTHR46797">
    <property type="entry name" value="HTH-TYPE TRANSCRIPTIONAL REGULATOR"/>
    <property type="match status" value="1"/>
</dbReference>
<feature type="transmembrane region" description="Helical" evidence="2">
    <location>
        <begin position="112"/>
        <end position="131"/>
    </location>
</feature>
<feature type="domain" description="HTH cro/C1-type" evidence="3">
    <location>
        <begin position="3"/>
        <end position="56"/>
    </location>
</feature>
<accession>A0A9E8CR77</accession>
<reference evidence="4" key="1">
    <citation type="submission" date="2022-08" db="EMBL/GenBank/DDBJ databases">
        <title>Complete Genome Sequences of 2 Bosea sp. soil isolates.</title>
        <authorList>
            <person name="Alvarez Arevalo M."/>
            <person name="Sterndorff E.B."/>
            <person name="Faurdal D."/>
            <person name="Joergensen T.S."/>
            <person name="Weber T."/>
        </authorList>
    </citation>
    <scope>NUCLEOTIDE SEQUENCE</scope>
    <source>
        <strain evidence="4">NBC_00436</strain>
    </source>
</reference>
<dbReference type="PROSITE" id="PS50943">
    <property type="entry name" value="HTH_CROC1"/>
    <property type="match status" value="1"/>
</dbReference>
<keyword evidence="2" id="KW-0812">Transmembrane</keyword>
<dbReference type="EMBL" id="CP102774">
    <property type="protein sequence ID" value="UZF85783.1"/>
    <property type="molecule type" value="Genomic_DNA"/>
</dbReference>
<dbReference type="SUPFAM" id="SSF47413">
    <property type="entry name" value="lambda repressor-like DNA-binding domains"/>
    <property type="match status" value="1"/>
</dbReference>
<dbReference type="SMART" id="SM00530">
    <property type="entry name" value="HTH_XRE"/>
    <property type="match status" value="1"/>
</dbReference>
<evidence type="ECO:0000256" key="1">
    <source>
        <dbReference type="ARBA" id="ARBA00023125"/>
    </source>
</evidence>
<proteinExistence type="predicted"/>
<dbReference type="GO" id="GO:0003700">
    <property type="term" value="F:DNA-binding transcription factor activity"/>
    <property type="evidence" value="ECO:0007669"/>
    <property type="project" value="TreeGrafter"/>
</dbReference>
<dbReference type="Gene3D" id="1.10.260.40">
    <property type="entry name" value="lambda repressor-like DNA-binding domains"/>
    <property type="match status" value="1"/>
</dbReference>
<feature type="transmembrane region" description="Helical" evidence="2">
    <location>
        <begin position="87"/>
        <end position="106"/>
    </location>
</feature>
<dbReference type="Pfam" id="PF01381">
    <property type="entry name" value="HTH_3"/>
    <property type="match status" value="1"/>
</dbReference>
<dbReference type="Pfam" id="PF13239">
    <property type="entry name" value="2TM"/>
    <property type="match status" value="1"/>
</dbReference>
<keyword evidence="1" id="KW-0238">DNA-binding</keyword>